<evidence type="ECO:0000313" key="2">
    <source>
        <dbReference type="Proteomes" id="UP000313312"/>
    </source>
</evidence>
<dbReference type="SFLD" id="SFLDG01129">
    <property type="entry name" value="C1.5:_HAD__Beta-PGM__Phosphata"/>
    <property type="match status" value="1"/>
</dbReference>
<dbReference type="GO" id="GO:0006281">
    <property type="term" value="P:DNA repair"/>
    <property type="evidence" value="ECO:0007669"/>
    <property type="project" value="TreeGrafter"/>
</dbReference>
<dbReference type="NCBIfam" id="TIGR01549">
    <property type="entry name" value="HAD-SF-IA-v1"/>
    <property type="match status" value="1"/>
</dbReference>
<dbReference type="InterPro" id="IPR006439">
    <property type="entry name" value="HAD-SF_hydro_IA"/>
</dbReference>
<gene>
    <name evidence="1" type="ORF">DID87_01745</name>
</gene>
<dbReference type="RefSeq" id="WP_103450540.1">
    <property type="nucleotide sequence ID" value="NZ_JARBEV010000003.1"/>
</dbReference>
<dbReference type="InterPro" id="IPR036412">
    <property type="entry name" value="HAD-like_sf"/>
</dbReference>
<dbReference type="InterPro" id="IPR023198">
    <property type="entry name" value="PGP-like_dom2"/>
</dbReference>
<proteinExistence type="predicted"/>
<dbReference type="Pfam" id="PF13419">
    <property type="entry name" value="HAD_2"/>
    <property type="match status" value="1"/>
</dbReference>
<accession>A0A5C4TJT9</accession>
<dbReference type="GO" id="GO:0008967">
    <property type="term" value="F:phosphoglycolate phosphatase activity"/>
    <property type="evidence" value="ECO:0007669"/>
    <property type="project" value="TreeGrafter"/>
</dbReference>
<dbReference type="InterPro" id="IPR050155">
    <property type="entry name" value="HAD-like_hydrolase_sf"/>
</dbReference>
<dbReference type="SUPFAM" id="SSF56784">
    <property type="entry name" value="HAD-like"/>
    <property type="match status" value="1"/>
</dbReference>
<comment type="caution">
    <text evidence="1">The sequence shown here is derived from an EMBL/GenBank/DDBJ whole genome shotgun (WGS) entry which is preliminary data.</text>
</comment>
<sequence length="209" mass="23961">MLKNLIWDFDGTLFDTYPFMVTAFGKALQAQKISEFEIDPDAIYEQMRVHSVGSTITKYSARFGIDKDKLLSDYKSFEQDEVELAKPFVGVKSNLQKIIDNGGQNALLTHRNQQALSLLKKYDLKRFFTGFVTSDNQLKRKPDPESLNYLIHKLDLNRSKTAMIGDRELDMTAGNNASVKTILFDPDYLIETNNADFVIHDYQKLMTDI</sequence>
<dbReference type="PANTHER" id="PTHR43434:SF25">
    <property type="entry name" value="PHOSPHOGLYCOLATE PHOSPHATASE"/>
    <property type="match status" value="1"/>
</dbReference>
<name>A0A5C4TJT9_FRUSA</name>
<organism evidence="1 2">
    <name type="scientific">Fructilactobacillus sanfranciscensis</name>
    <name type="common">Lactobacillus sanfranciscensis</name>
    <dbReference type="NCBI Taxonomy" id="1625"/>
    <lineage>
        <taxon>Bacteria</taxon>
        <taxon>Bacillati</taxon>
        <taxon>Bacillota</taxon>
        <taxon>Bacilli</taxon>
        <taxon>Lactobacillales</taxon>
        <taxon>Lactobacillaceae</taxon>
        <taxon>Fructilactobacillus</taxon>
    </lineage>
</organism>
<dbReference type="AlphaFoldDB" id="A0A5C4TJT9"/>
<dbReference type="Proteomes" id="UP000313312">
    <property type="component" value="Unassembled WGS sequence"/>
</dbReference>
<dbReference type="Gene3D" id="3.40.50.1000">
    <property type="entry name" value="HAD superfamily/HAD-like"/>
    <property type="match status" value="1"/>
</dbReference>
<dbReference type="EMBL" id="QFCR01000003">
    <property type="protein sequence ID" value="TNK90850.1"/>
    <property type="molecule type" value="Genomic_DNA"/>
</dbReference>
<evidence type="ECO:0000313" key="1">
    <source>
        <dbReference type="EMBL" id="TNK90850.1"/>
    </source>
</evidence>
<dbReference type="GO" id="GO:0005829">
    <property type="term" value="C:cytosol"/>
    <property type="evidence" value="ECO:0007669"/>
    <property type="project" value="TreeGrafter"/>
</dbReference>
<reference evidence="1 2" key="1">
    <citation type="submission" date="2018-05" db="EMBL/GenBank/DDBJ databases">
        <title>Lactobacillus sanfranciscensis Ah4 draft denome sequence.</title>
        <authorList>
            <person name="Zhang G."/>
        </authorList>
    </citation>
    <scope>NUCLEOTIDE SEQUENCE [LARGE SCALE GENOMIC DNA]</scope>
    <source>
        <strain evidence="1 2">Ah4</strain>
    </source>
</reference>
<protein>
    <submittedName>
        <fullName evidence="1">Phosphatase</fullName>
    </submittedName>
</protein>
<dbReference type="Gene3D" id="1.10.150.240">
    <property type="entry name" value="Putative phosphatase, domain 2"/>
    <property type="match status" value="1"/>
</dbReference>
<dbReference type="InterPro" id="IPR041492">
    <property type="entry name" value="HAD_2"/>
</dbReference>
<dbReference type="PANTHER" id="PTHR43434">
    <property type="entry name" value="PHOSPHOGLYCOLATE PHOSPHATASE"/>
    <property type="match status" value="1"/>
</dbReference>
<dbReference type="SFLD" id="SFLDS00003">
    <property type="entry name" value="Haloacid_Dehalogenase"/>
    <property type="match status" value="1"/>
</dbReference>
<dbReference type="InterPro" id="IPR023214">
    <property type="entry name" value="HAD_sf"/>
</dbReference>